<keyword evidence="2" id="KW-1185">Reference proteome</keyword>
<reference evidence="1" key="1">
    <citation type="submission" date="2021-03" db="EMBL/GenBank/DDBJ databases">
        <authorList>
            <person name="Bekaert M."/>
        </authorList>
    </citation>
    <scope>NUCLEOTIDE SEQUENCE</scope>
</reference>
<dbReference type="AlphaFoldDB" id="A0A8S3VRD1"/>
<sequence length="327" mass="37877">MAPKTFITTTINKEGNLIEKTETVYGRKIPLKLILEKENHRLHAAGVLRVNTDKYYVKLTQPELDKCLISLQDNHHCNTETKRNILKAIQRPGNIKLFGIKENKLAEVARHMGHELAVHRLQDDVIELAKGSKLLLAALVDGATLKWDYHDAFEGMTSNDIQELTREEVEKRKSEAMEKNAWTTAEQVRLRIDDKKGPAGDFLKAYLTEPLDNQFFTDRSLLMKYADSSKSKRDEIQGHGYFNKIFKYIDSHCEIGELYIEFRKCKQNSEACSFCTDRSTFPYVNPLPRPYPDYERLPDFHYLPIENTPILIDDQLRHLMTISQVFS</sequence>
<accession>A0A8S3VRD1</accession>
<evidence type="ECO:0000313" key="2">
    <source>
        <dbReference type="Proteomes" id="UP000683360"/>
    </source>
</evidence>
<dbReference type="OrthoDB" id="6090131at2759"/>
<proteinExistence type="predicted"/>
<organism evidence="1 2">
    <name type="scientific">Mytilus edulis</name>
    <name type="common">Blue mussel</name>
    <dbReference type="NCBI Taxonomy" id="6550"/>
    <lineage>
        <taxon>Eukaryota</taxon>
        <taxon>Metazoa</taxon>
        <taxon>Spiralia</taxon>
        <taxon>Lophotrochozoa</taxon>
        <taxon>Mollusca</taxon>
        <taxon>Bivalvia</taxon>
        <taxon>Autobranchia</taxon>
        <taxon>Pteriomorphia</taxon>
        <taxon>Mytilida</taxon>
        <taxon>Mytiloidea</taxon>
        <taxon>Mytilidae</taxon>
        <taxon>Mytilinae</taxon>
        <taxon>Mytilus</taxon>
    </lineage>
</organism>
<comment type="caution">
    <text evidence="1">The sequence shown here is derived from an EMBL/GenBank/DDBJ whole genome shotgun (WGS) entry which is preliminary data.</text>
</comment>
<name>A0A8S3VRD1_MYTED</name>
<evidence type="ECO:0000313" key="1">
    <source>
        <dbReference type="EMBL" id="CAG2257072.1"/>
    </source>
</evidence>
<dbReference type="EMBL" id="CAJPWZ010003319">
    <property type="protein sequence ID" value="CAG2257072.1"/>
    <property type="molecule type" value="Genomic_DNA"/>
</dbReference>
<protein>
    <submittedName>
        <fullName evidence="1">Uncharacterized protein</fullName>
    </submittedName>
</protein>
<gene>
    <name evidence="1" type="ORF">MEDL_68350</name>
</gene>
<dbReference type="Proteomes" id="UP000683360">
    <property type="component" value="Unassembled WGS sequence"/>
</dbReference>